<dbReference type="VEuPathDB" id="MicrosporidiaDB:TUBRATIS_26880"/>
<evidence type="ECO:0000313" key="13">
    <source>
        <dbReference type="EMBL" id="RVD90874.1"/>
    </source>
</evidence>
<dbReference type="GO" id="GO:0004402">
    <property type="term" value="F:histone acetyltransferase activity"/>
    <property type="evidence" value="ECO:0007669"/>
    <property type="project" value="InterPro"/>
</dbReference>
<keyword evidence="3 13" id="KW-0808">Transferase</keyword>
<evidence type="ECO:0000313" key="14">
    <source>
        <dbReference type="Proteomes" id="UP000282876"/>
    </source>
</evidence>
<dbReference type="Pfam" id="PF17772">
    <property type="entry name" value="zf-MYST"/>
    <property type="match status" value="1"/>
</dbReference>
<evidence type="ECO:0000256" key="1">
    <source>
        <dbReference type="ARBA" id="ARBA00010107"/>
    </source>
</evidence>
<dbReference type="PROSITE" id="PS51726">
    <property type="entry name" value="MYST_HAT"/>
    <property type="match status" value="1"/>
</dbReference>
<dbReference type="InterPro" id="IPR000953">
    <property type="entry name" value="Chromo/chromo_shadow_dom"/>
</dbReference>
<dbReference type="OrthoDB" id="787137at2759"/>
<feature type="active site" description="Proton donor/acceptor" evidence="11">
    <location>
        <position position="284"/>
    </location>
</feature>
<dbReference type="GO" id="GO:0006355">
    <property type="term" value="P:regulation of DNA-templated transcription"/>
    <property type="evidence" value="ECO:0007669"/>
    <property type="project" value="InterPro"/>
</dbReference>
<dbReference type="EC" id="2.3.1.48" evidence="2"/>
<dbReference type="InterPro" id="IPR016181">
    <property type="entry name" value="Acyl_CoA_acyltransferase"/>
</dbReference>
<dbReference type="Proteomes" id="UP000282876">
    <property type="component" value="Unassembled WGS sequence"/>
</dbReference>
<comment type="caution">
    <text evidence="13">The sequence shown here is derived from an EMBL/GenBank/DDBJ whole genome shotgun (WGS) entry which is preliminary data.</text>
</comment>
<sequence length="381" mass="45186">MDPSAIEIGYKLFIKKNMDGTPFHKGEILGIKETQSKRYFYIHYIDYNKRLDEWVSEDLLKLDDPFEIEIPKKKKRKEPIKKEPTKKRTSFIESEDEKTNTIKEDEIYKLKNVNRIKINEHLIDAWYFSPYPELFIQSEIIHICPFCLFYFKYETTLKLHLNKCKLRHPPGNEIYRKENLSFFELDGHMQKNYCRNLALISKLFLDHKTLYYDIDVFMFYVLCRYTSTGYHILGYFSKEKNSEQGYNLACILTLPHEQKKGYGKVLIDFSYLLSKREKKCASPEKPLSDLGLLSYRSYWTETIVELLRQVKSISIKEISLHTSITEEDIIHTLCAKGILKFYKGEPCFILNTHLIDKSIQADSYRVDPNALKWDVHLTVID</sequence>
<evidence type="ECO:0000256" key="3">
    <source>
        <dbReference type="ARBA" id="ARBA00022679"/>
    </source>
</evidence>
<evidence type="ECO:0000256" key="5">
    <source>
        <dbReference type="ARBA" id="ARBA00023015"/>
    </source>
</evidence>
<dbReference type="GO" id="GO:0140064">
    <property type="term" value="F:peptide crotonyltransferase activity"/>
    <property type="evidence" value="ECO:0007669"/>
    <property type="project" value="RHEA"/>
</dbReference>
<dbReference type="Gene3D" id="2.30.30.140">
    <property type="match status" value="1"/>
</dbReference>
<dbReference type="InterPro" id="IPR036388">
    <property type="entry name" value="WH-like_DNA-bd_sf"/>
</dbReference>
<evidence type="ECO:0000256" key="2">
    <source>
        <dbReference type="ARBA" id="ARBA00013184"/>
    </source>
</evidence>
<proteinExistence type="inferred from homology"/>
<dbReference type="Gene3D" id="3.40.630.30">
    <property type="match status" value="1"/>
</dbReference>
<organism evidence="13 14">
    <name type="scientific">Tubulinosema ratisbonensis</name>
    <dbReference type="NCBI Taxonomy" id="291195"/>
    <lineage>
        <taxon>Eukaryota</taxon>
        <taxon>Fungi</taxon>
        <taxon>Fungi incertae sedis</taxon>
        <taxon>Microsporidia</taxon>
        <taxon>Tubulinosematoidea</taxon>
        <taxon>Tubulinosematidae</taxon>
        <taxon>Tubulinosema</taxon>
    </lineage>
</organism>
<keyword evidence="5" id="KW-0805">Transcription regulation</keyword>
<evidence type="ECO:0000256" key="7">
    <source>
        <dbReference type="ARBA" id="ARBA00047557"/>
    </source>
</evidence>
<evidence type="ECO:0000259" key="12">
    <source>
        <dbReference type="PROSITE" id="PS51726"/>
    </source>
</evidence>
<name>A0A437AI85_9MICR</name>
<gene>
    <name evidence="13" type="ORF">TUBRATIS_26880</name>
</gene>
<evidence type="ECO:0000256" key="11">
    <source>
        <dbReference type="PIRSR" id="PIRSR602717-51"/>
    </source>
</evidence>
<keyword evidence="14" id="KW-1185">Reference proteome</keyword>
<protein>
    <recommendedName>
        <fullName evidence="2">histone acetyltransferase</fullName>
        <ecNumber evidence="2">2.3.1.48</ecNumber>
    </recommendedName>
</protein>
<comment type="similarity">
    <text evidence="1">Belongs to the MYST (SAS/MOZ) family.</text>
</comment>
<dbReference type="Pfam" id="PF01853">
    <property type="entry name" value="MOZ_SAS"/>
    <property type="match status" value="1"/>
</dbReference>
<dbReference type="STRING" id="291195.A0A437AI85"/>
<dbReference type="FunFam" id="1.10.10.10:FF:000022">
    <property type="entry name" value="Histone acetyltransferase"/>
    <property type="match status" value="1"/>
</dbReference>
<comment type="catalytic activity">
    <reaction evidence="7">
        <text>2-hydroxyisobutanoyl-CoA + L-lysyl-[protein] = N(6)-(2-hydroxyisobutanoyl)-L-lysyl-[protein] + CoA + H(+)</text>
        <dbReference type="Rhea" id="RHEA:24180"/>
        <dbReference type="Rhea" id="RHEA-COMP:9752"/>
        <dbReference type="Rhea" id="RHEA-COMP:15921"/>
        <dbReference type="ChEBI" id="CHEBI:15378"/>
        <dbReference type="ChEBI" id="CHEBI:29969"/>
        <dbReference type="ChEBI" id="CHEBI:57287"/>
        <dbReference type="ChEBI" id="CHEBI:131780"/>
        <dbReference type="ChEBI" id="CHEBI:144968"/>
    </reaction>
    <physiologicalReaction direction="left-to-right" evidence="7">
        <dbReference type="Rhea" id="RHEA:24181"/>
    </physiologicalReaction>
</comment>
<accession>A0A437AI85</accession>
<evidence type="ECO:0000256" key="8">
    <source>
        <dbReference type="ARBA" id="ARBA00047752"/>
    </source>
</evidence>
<dbReference type="InterPro" id="IPR002717">
    <property type="entry name" value="HAT_MYST-type"/>
</dbReference>
<dbReference type="InterPro" id="IPR050603">
    <property type="entry name" value="MYST_HAT"/>
</dbReference>
<comment type="catalytic activity">
    <reaction evidence="8">
        <text>(2E)-butenoyl-CoA + L-lysyl-[protein] = N(6)-(2E)-butenoyl-L-lysyl-[protein] + CoA + H(+)</text>
        <dbReference type="Rhea" id="RHEA:53908"/>
        <dbReference type="Rhea" id="RHEA-COMP:9752"/>
        <dbReference type="Rhea" id="RHEA-COMP:13707"/>
        <dbReference type="ChEBI" id="CHEBI:15378"/>
        <dbReference type="ChEBI" id="CHEBI:29969"/>
        <dbReference type="ChEBI" id="CHEBI:57287"/>
        <dbReference type="ChEBI" id="CHEBI:57332"/>
        <dbReference type="ChEBI" id="CHEBI:137954"/>
    </reaction>
    <physiologicalReaction direction="left-to-right" evidence="8">
        <dbReference type="Rhea" id="RHEA:53909"/>
    </physiologicalReaction>
</comment>
<keyword evidence="6" id="KW-0804">Transcription</keyword>
<evidence type="ECO:0000256" key="4">
    <source>
        <dbReference type="ARBA" id="ARBA00022990"/>
    </source>
</evidence>
<dbReference type="Gene3D" id="1.10.10.10">
    <property type="entry name" value="Winged helix-like DNA-binding domain superfamily/Winged helix DNA-binding domain"/>
    <property type="match status" value="1"/>
</dbReference>
<dbReference type="SUPFAM" id="SSF55729">
    <property type="entry name" value="Acyl-CoA N-acyltransferases (Nat)"/>
    <property type="match status" value="1"/>
</dbReference>
<dbReference type="EMBL" id="RCSS01000738">
    <property type="protein sequence ID" value="RVD90874.1"/>
    <property type="molecule type" value="Genomic_DNA"/>
</dbReference>
<reference evidence="13 14" key="1">
    <citation type="submission" date="2018-10" db="EMBL/GenBank/DDBJ databases">
        <title>Draft genome sequence of the microsporidian Tubulinosema ratisbonensis.</title>
        <authorList>
            <person name="Polonais V."/>
            <person name="Peyretaillade E."/>
            <person name="Niehus S."/>
            <person name="Wawrzyniak I."/>
            <person name="Franchet A."/>
            <person name="Gaspin C."/>
            <person name="Reichstadt M."/>
            <person name="Belser C."/>
            <person name="Labadie K."/>
            <person name="Delbac F."/>
            <person name="Ferrandon D."/>
        </authorList>
    </citation>
    <scope>NUCLEOTIDE SEQUENCE [LARGE SCALE GENOMIC DNA]</scope>
    <source>
        <strain evidence="13 14">Franzen</strain>
    </source>
</reference>
<dbReference type="InterPro" id="IPR016197">
    <property type="entry name" value="Chromo-like_dom_sf"/>
</dbReference>
<dbReference type="InterPro" id="IPR025995">
    <property type="entry name" value="Tudor-knot"/>
</dbReference>
<feature type="domain" description="MYST-type HAT" evidence="12">
    <location>
        <begin position="108"/>
        <end position="375"/>
    </location>
</feature>
<dbReference type="InterPro" id="IPR040706">
    <property type="entry name" value="Zf-MYST"/>
</dbReference>
<dbReference type="PANTHER" id="PTHR10615">
    <property type="entry name" value="HISTONE ACETYLTRANSFERASE"/>
    <property type="match status" value="1"/>
</dbReference>
<dbReference type="Pfam" id="PF11717">
    <property type="entry name" value="Tudor-knot"/>
    <property type="match status" value="1"/>
</dbReference>
<dbReference type="GO" id="GO:0106226">
    <property type="term" value="F:peptide 2-hydroxyisobutyryltransferase activity"/>
    <property type="evidence" value="ECO:0007669"/>
    <property type="project" value="RHEA"/>
</dbReference>
<dbReference type="AlphaFoldDB" id="A0A437AI85"/>
<keyword evidence="4" id="KW-0007">Acetylation</keyword>
<dbReference type="FunFam" id="3.40.630.30:FF:000002">
    <property type="entry name" value="Histone acetyltransferase"/>
    <property type="match status" value="1"/>
</dbReference>
<evidence type="ECO:0000256" key="6">
    <source>
        <dbReference type="ARBA" id="ARBA00023163"/>
    </source>
</evidence>
<comment type="catalytic activity">
    <reaction evidence="9">
        <text>L-lysyl-[protein] + acetyl-CoA = N(6)-acetyl-L-lysyl-[protein] + CoA + H(+)</text>
        <dbReference type="Rhea" id="RHEA:45948"/>
        <dbReference type="Rhea" id="RHEA-COMP:9752"/>
        <dbReference type="Rhea" id="RHEA-COMP:10731"/>
        <dbReference type="ChEBI" id="CHEBI:15378"/>
        <dbReference type="ChEBI" id="CHEBI:29969"/>
        <dbReference type="ChEBI" id="CHEBI:57287"/>
        <dbReference type="ChEBI" id="CHEBI:57288"/>
        <dbReference type="ChEBI" id="CHEBI:61930"/>
    </reaction>
    <physiologicalReaction direction="left-to-right" evidence="9">
        <dbReference type="Rhea" id="RHEA:45949"/>
    </physiologicalReaction>
</comment>
<dbReference type="Gene3D" id="3.30.60.60">
    <property type="entry name" value="N-acetyl transferase-like"/>
    <property type="match status" value="1"/>
</dbReference>
<comment type="catalytic activity">
    <reaction evidence="10">
        <text>L-lysyl-[histone] + acetyl-CoA = N(6)-acetyl-L-lysyl-[histone] + CoA + H(+)</text>
        <dbReference type="Rhea" id="RHEA:21992"/>
        <dbReference type="Rhea" id="RHEA-COMP:9845"/>
        <dbReference type="Rhea" id="RHEA-COMP:11338"/>
        <dbReference type="ChEBI" id="CHEBI:15378"/>
        <dbReference type="ChEBI" id="CHEBI:29969"/>
        <dbReference type="ChEBI" id="CHEBI:57287"/>
        <dbReference type="ChEBI" id="CHEBI:57288"/>
        <dbReference type="ChEBI" id="CHEBI:61930"/>
        <dbReference type="EC" id="2.3.1.48"/>
    </reaction>
    <physiologicalReaction direction="left-to-right" evidence="10">
        <dbReference type="Rhea" id="RHEA:21993"/>
    </physiologicalReaction>
</comment>
<evidence type="ECO:0000256" key="9">
    <source>
        <dbReference type="ARBA" id="ARBA00047787"/>
    </source>
</evidence>
<dbReference type="SMART" id="SM00298">
    <property type="entry name" value="CHROMO"/>
    <property type="match status" value="1"/>
</dbReference>
<dbReference type="SUPFAM" id="SSF54160">
    <property type="entry name" value="Chromo domain-like"/>
    <property type="match status" value="1"/>
</dbReference>
<evidence type="ECO:0000256" key="10">
    <source>
        <dbReference type="ARBA" id="ARBA00048940"/>
    </source>
</evidence>